<dbReference type="Proteomes" id="UP000248916">
    <property type="component" value="Unassembled WGS sequence"/>
</dbReference>
<evidence type="ECO:0000256" key="4">
    <source>
        <dbReference type="ARBA" id="ARBA00023136"/>
    </source>
</evidence>
<dbReference type="InterPro" id="IPR006008">
    <property type="entry name" value="YciB"/>
</dbReference>
<keyword evidence="4 5" id="KW-0472">Membrane</keyword>
<feature type="transmembrane region" description="Helical" evidence="5">
    <location>
        <begin position="108"/>
        <end position="128"/>
    </location>
</feature>
<feature type="transmembrane region" description="Helical" evidence="5">
    <location>
        <begin position="78"/>
        <end position="96"/>
    </location>
</feature>
<dbReference type="Pfam" id="PF04279">
    <property type="entry name" value="IspA"/>
    <property type="match status" value="1"/>
</dbReference>
<gene>
    <name evidence="5" type="primary">yciB</name>
    <name evidence="6" type="ORF">LX81_01931</name>
</gene>
<evidence type="ECO:0000256" key="1">
    <source>
        <dbReference type="ARBA" id="ARBA00022475"/>
    </source>
</evidence>
<evidence type="ECO:0000256" key="5">
    <source>
        <dbReference type="HAMAP-Rule" id="MF_00189"/>
    </source>
</evidence>
<keyword evidence="7" id="KW-1185">Reference proteome</keyword>
<keyword evidence="2 5" id="KW-0812">Transmembrane</keyword>
<reference evidence="6 7" key="1">
    <citation type="submission" date="2018-06" db="EMBL/GenBank/DDBJ databases">
        <title>Genomic Encyclopedia of Archaeal and Bacterial Type Strains, Phase II (KMG-II): from individual species to whole genera.</title>
        <authorList>
            <person name="Goeker M."/>
        </authorList>
    </citation>
    <scope>NUCLEOTIDE SEQUENCE [LARGE SCALE GENOMIC DNA]</scope>
    <source>
        <strain evidence="6 7">DSM 22009</strain>
    </source>
</reference>
<feature type="transmembrane region" description="Helical" evidence="5">
    <location>
        <begin position="15"/>
        <end position="35"/>
    </location>
</feature>
<feature type="transmembrane region" description="Helical" evidence="5">
    <location>
        <begin position="47"/>
        <end position="72"/>
    </location>
</feature>
<dbReference type="EMBL" id="QKZL01000006">
    <property type="protein sequence ID" value="PZX16561.1"/>
    <property type="molecule type" value="Genomic_DNA"/>
</dbReference>
<dbReference type="OrthoDB" id="9788219at2"/>
<proteinExistence type="inferred from homology"/>
<dbReference type="PANTHER" id="PTHR36917:SF1">
    <property type="entry name" value="INNER MEMBRANE-SPANNING PROTEIN YCIB"/>
    <property type="match status" value="1"/>
</dbReference>
<protein>
    <recommendedName>
        <fullName evidence="5">Inner membrane-spanning protein YciB</fullName>
    </recommendedName>
</protein>
<accession>A0A2W7N8P7</accession>
<comment type="caution">
    <text evidence="6">The sequence shown here is derived from an EMBL/GenBank/DDBJ whole genome shotgun (WGS) entry which is preliminary data.</text>
</comment>
<comment type="similarity">
    <text evidence="5">Belongs to the YciB family.</text>
</comment>
<keyword evidence="3 5" id="KW-1133">Transmembrane helix</keyword>
<keyword evidence="1 5" id="KW-1003">Cell membrane</keyword>
<comment type="function">
    <text evidence="5">Plays a role in cell envelope biogenesis, maintenance of cell envelope integrity and membrane homeostasis.</text>
</comment>
<dbReference type="GO" id="GO:0005886">
    <property type="term" value="C:plasma membrane"/>
    <property type="evidence" value="ECO:0007669"/>
    <property type="project" value="UniProtKB-SubCell"/>
</dbReference>
<organism evidence="6 7">
    <name type="scientific">Palleronia aestuarii</name>
    <dbReference type="NCBI Taxonomy" id="568105"/>
    <lineage>
        <taxon>Bacteria</taxon>
        <taxon>Pseudomonadati</taxon>
        <taxon>Pseudomonadota</taxon>
        <taxon>Alphaproteobacteria</taxon>
        <taxon>Rhodobacterales</taxon>
        <taxon>Roseobacteraceae</taxon>
        <taxon>Palleronia</taxon>
    </lineage>
</organism>
<keyword evidence="5" id="KW-0997">Cell inner membrane</keyword>
<evidence type="ECO:0000313" key="7">
    <source>
        <dbReference type="Proteomes" id="UP000248916"/>
    </source>
</evidence>
<evidence type="ECO:0000256" key="3">
    <source>
        <dbReference type="ARBA" id="ARBA00022989"/>
    </source>
</evidence>
<dbReference type="AlphaFoldDB" id="A0A2W7N8P7"/>
<feature type="transmembrane region" description="Helical" evidence="5">
    <location>
        <begin position="172"/>
        <end position="191"/>
    </location>
</feature>
<evidence type="ECO:0000313" key="6">
    <source>
        <dbReference type="EMBL" id="PZX16561.1"/>
    </source>
</evidence>
<evidence type="ECO:0000256" key="2">
    <source>
        <dbReference type="ARBA" id="ARBA00022692"/>
    </source>
</evidence>
<dbReference type="RefSeq" id="WP_111537091.1">
    <property type="nucleotide sequence ID" value="NZ_QKZL01000006.1"/>
</dbReference>
<comment type="subcellular location">
    <subcellularLocation>
        <location evidence="5">Cell inner membrane</location>
        <topology evidence="5">Multi-pass membrane protein</topology>
    </subcellularLocation>
</comment>
<sequence>MNDGDGKVSEHKNKGLVTALEMGPIVLFFVAYLLLRDRVFVIGGTEYSGFILITAGFIPVLALSMLAIWRITGTLSRMQVATLVLVVVFGGLTVWFNDERFFKMKPTLIYLLFGGILLVGLLRGQSYLRMVMGELIPLDQAGWMILTRRFCAFFFGLALLNEVVWRTMSTDAWVNFKTFGLTAAIFVFFIAQGKLFREHGNEKE</sequence>
<feature type="transmembrane region" description="Helical" evidence="5">
    <location>
        <begin position="140"/>
        <end position="160"/>
    </location>
</feature>
<dbReference type="HAMAP" id="MF_00189">
    <property type="entry name" value="YciB"/>
    <property type="match status" value="1"/>
</dbReference>
<dbReference type="PANTHER" id="PTHR36917">
    <property type="entry name" value="INTRACELLULAR SEPTATION PROTEIN A-RELATED"/>
    <property type="match status" value="1"/>
</dbReference>
<name>A0A2W7N8P7_9RHOB</name>